<accession>A0A7N0U7V6</accession>
<keyword evidence="5" id="KW-1185">Reference proteome</keyword>
<evidence type="ECO:0000313" key="4">
    <source>
        <dbReference type="EnsemblPlants" id="Kaladp0057s0087.1.v1.1.CDS.1"/>
    </source>
</evidence>
<dbReference type="PANTHER" id="PTHR47939:SF13">
    <property type="entry name" value="OS03G0201400 PROTEIN"/>
    <property type="match status" value="1"/>
</dbReference>
<dbReference type="Pfam" id="PF13041">
    <property type="entry name" value="PPR_2"/>
    <property type="match status" value="1"/>
</dbReference>
<dbReference type="AlphaFoldDB" id="A0A7N0U7V6"/>
<name>A0A7N0U7V6_KALFE</name>
<feature type="repeat" description="PPR" evidence="3">
    <location>
        <begin position="121"/>
        <end position="155"/>
    </location>
</feature>
<dbReference type="PROSITE" id="PS51375">
    <property type="entry name" value="PPR"/>
    <property type="match status" value="9"/>
</dbReference>
<dbReference type="Pfam" id="PF01535">
    <property type="entry name" value="PPR"/>
    <property type="match status" value="5"/>
</dbReference>
<evidence type="ECO:0008006" key="6">
    <source>
        <dbReference type="Google" id="ProtNLM"/>
    </source>
</evidence>
<feature type="repeat" description="PPR" evidence="3">
    <location>
        <begin position="537"/>
        <end position="571"/>
    </location>
</feature>
<feature type="repeat" description="PPR" evidence="3">
    <location>
        <begin position="642"/>
        <end position="676"/>
    </location>
</feature>
<protein>
    <recommendedName>
        <fullName evidence="6">Pentatricopeptide repeat-containing protein</fullName>
    </recommendedName>
</protein>
<dbReference type="PANTHER" id="PTHR47939">
    <property type="entry name" value="MEMBRANE-ASSOCIATED SALT-INDUCIBLE PROTEIN-LIKE"/>
    <property type="match status" value="1"/>
</dbReference>
<keyword evidence="2" id="KW-0677">Repeat</keyword>
<sequence>MKLSSLPLRRQIARWVYPTASISSISSAQESDHKPSIGNDVEPKIHSLKNRLAPDSLIKVLDGTADLASAVKIFKWASSQRRFHHNADTYSSIILKLGMGGCGDEMEGFCRELVRDECPYGEGALVSVMGRFVEHGRLSEAKRVFAAMVAGGCKPSLDTANVLLGALVDGKRELVEVLYVYKEMVKAGTLPNVDTLNYLIEALCDAGRLDLALEQYKRMGRKGSVPNPVTYRILISSFIAKGNVVDSTVILNEMLSSGCDLDIGFCASVVPLFARLNKVNEAMRVFRRMRDSNIEADLGIYEVLLQCLVENLWLDDAAALSHEMMEKGMAIPENVAEDIVNGFCDLGRLDEARNFVEDNSLSDVSVHDALLEGYCKVEYFCEAVQLFESMFQRRLVDNLSWNVLVRFLADMGMTRKAKELVSRMIVASFVPDSATYCGLIVGNCQTFRYGESFKLYLLMRKKNWVLDLNSYAVLVEGLCEAEMILEATEVFYYMSGERCALESSSLNVLLCRLCAANKVDEAIKLRASSYHSGTGWNSIAYDTIMQTLLEQKMASEVLQVFSLMLAEGVSPSVRAYSLLLQSMVLQDRPEKCASLFTRMVGDGLIPDSETLSKLISCLVNHGQLHTISGIIDCIISRGDFLNSAIFNMLVRGLLKEGYKSKACQLLDLMLGKGWVPDAQTHAMLIGSDANQDGSEKTTACLNGSGPDSVDSILLDGLG</sequence>
<dbReference type="Gramene" id="Kaladp0057s0087.1.v1.1">
    <property type="protein sequence ID" value="Kaladp0057s0087.1.v1.1.CDS.1"/>
    <property type="gene ID" value="Kaladp0057s0087.v1.1"/>
</dbReference>
<feature type="repeat" description="PPR" evidence="3">
    <location>
        <begin position="192"/>
        <end position="226"/>
    </location>
</feature>
<comment type="similarity">
    <text evidence="1">Belongs to the PPR family. P subfamily.</text>
</comment>
<feature type="repeat" description="PPR" evidence="3">
    <location>
        <begin position="363"/>
        <end position="393"/>
    </location>
</feature>
<feature type="repeat" description="PPR" evidence="3">
    <location>
        <begin position="397"/>
        <end position="431"/>
    </location>
</feature>
<evidence type="ECO:0000256" key="2">
    <source>
        <dbReference type="ARBA" id="ARBA00022737"/>
    </source>
</evidence>
<dbReference type="OMA" id="LIQESCM"/>
<reference evidence="4" key="1">
    <citation type="submission" date="2021-01" db="UniProtKB">
        <authorList>
            <consortium name="EnsemblPlants"/>
        </authorList>
    </citation>
    <scope>IDENTIFICATION</scope>
</reference>
<dbReference type="Pfam" id="PF13812">
    <property type="entry name" value="PPR_3"/>
    <property type="match status" value="2"/>
</dbReference>
<dbReference type="EnsemblPlants" id="Kaladp0057s0087.1.v1.1">
    <property type="protein sequence ID" value="Kaladp0057s0087.1.v1.1.CDS.1"/>
    <property type="gene ID" value="Kaladp0057s0087.v1.1"/>
</dbReference>
<feature type="repeat" description="PPR" evidence="3">
    <location>
        <begin position="227"/>
        <end position="261"/>
    </location>
</feature>
<feature type="repeat" description="PPR" evidence="3">
    <location>
        <begin position="572"/>
        <end position="606"/>
    </location>
</feature>
<evidence type="ECO:0000313" key="5">
    <source>
        <dbReference type="Proteomes" id="UP000594263"/>
    </source>
</evidence>
<evidence type="ECO:0000256" key="1">
    <source>
        <dbReference type="ARBA" id="ARBA00007626"/>
    </source>
</evidence>
<dbReference type="InterPro" id="IPR011990">
    <property type="entry name" value="TPR-like_helical_dom_sf"/>
</dbReference>
<organism evidence="4 5">
    <name type="scientific">Kalanchoe fedtschenkoi</name>
    <name type="common">Lavender scallops</name>
    <name type="synonym">South American air plant</name>
    <dbReference type="NCBI Taxonomy" id="63787"/>
    <lineage>
        <taxon>Eukaryota</taxon>
        <taxon>Viridiplantae</taxon>
        <taxon>Streptophyta</taxon>
        <taxon>Embryophyta</taxon>
        <taxon>Tracheophyta</taxon>
        <taxon>Spermatophyta</taxon>
        <taxon>Magnoliopsida</taxon>
        <taxon>eudicotyledons</taxon>
        <taxon>Gunneridae</taxon>
        <taxon>Pentapetalae</taxon>
        <taxon>Saxifragales</taxon>
        <taxon>Crassulaceae</taxon>
        <taxon>Kalanchoe</taxon>
    </lineage>
</organism>
<feature type="repeat" description="PPR" evidence="3">
    <location>
        <begin position="262"/>
        <end position="296"/>
    </location>
</feature>
<dbReference type="Gene3D" id="1.25.40.10">
    <property type="entry name" value="Tetratricopeptide repeat domain"/>
    <property type="match status" value="6"/>
</dbReference>
<proteinExistence type="inferred from homology"/>
<evidence type="ECO:0000256" key="3">
    <source>
        <dbReference type="PROSITE-ProRule" id="PRU00708"/>
    </source>
</evidence>
<dbReference type="InterPro" id="IPR050667">
    <property type="entry name" value="PPR-containing_protein"/>
</dbReference>
<dbReference type="InterPro" id="IPR002885">
    <property type="entry name" value="PPR_rpt"/>
</dbReference>
<dbReference type="NCBIfam" id="TIGR00756">
    <property type="entry name" value="PPR"/>
    <property type="match status" value="7"/>
</dbReference>
<dbReference type="Proteomes" id="UP000594263">
    <property type="component" value="Unplaced"/>
</dbReference>